<gene>
    <name evidence="9" type="ORF">PARMNEM_LOCUS9469</name>
</gene>
<evidence type="ECO:0000256" key="6">
    <source>
        <dbReference type="ARBA" id="ARBA00023157"/>
    </source>
</evidence>
<reference evidence="9 10" key="1">
    <citation type="submission" date="2023-11" db="EMBL/GenBank/DDBJ databases">
        <authorList>
            <person name="Hedman E."/>
            <person name="Englund M."/>
            <person name="Stromberg M."/>
            <person name="Nyberg Akerstrom W."/>
            <person name="Nylinder S."/>
            <person name="Jareborg N."/>
            <person name="Kallberg Y."/>
            <person name="Kronander E."/>
        </authorList>
    </citation>
    <scope>NUCLEOTIDE SEQUENCE [LARGE SCALE GENOMIC DNA]</scope>
</reference>
<dbReference type="EC" id="3.1.3.2" evidence="3"/>
<evidence type="ECO:0000256" key="5">
    <source>
        <dbReference type="ARBA" id="ARBA00022801"/>
    </source>
</evidence>
<dbReference type="PANTHER" id="PTHR11567">
    <property type="entry name" value="ACID PHOSPHATASE-RELATED"/>
    <property type="match status" value="1"/>
</dbReference>
<dbReference type="Proteomes" id="UP001314205">
    <property type="component" value="Unassembled WGS sequence"/>
</dbReference>
<dbReference type="SUPFAM" id="SSF53254">
    <property type="entry name" value="Phosphoglycerate mutase-like"/>
    <property type="match status" value="1"/>
</dbReference>
<evidence type="ECO:0000256" key="7">
    <source>
        <dbReference type="ARBA" id="ARBA00023180"/>
    </source>
</evidence>
<dbReference type="CDD" id="cd07061">
    <property type="entry name" value="HP_HAP_like"/>
    <property type="match status" value="1"/>
</dbReference>
<feature type="signal peptide" evidence="8">
    <location>
        <begin position="1"/>
        <end position="19"/>
    </location>
</feature>
<comment type="caution">
    <text evidence="9">The sequence shown here is derived from an EMBL/GenBank/DDBJ whole genome shotgun (WGS) entry which is preliminary data.</text>
</comment>
<dbReference type="Pfam" id="PF00328">
    <property type="entry name" value="His_Phos_2"/>
    <property type="match status" value="1"/>
</dbReference>
<dbReference type="EMBL" id="CAVLGL010000083">
    <property type="protein sequence ID" value="CAK1588887.1"/>
    <property type="molecule type" value="Genomic_DNA"/>
</dbReference>
<dbReference type="Gene3D" id="3.40.50.1240">
    <property type="entry name" value="Phosphoglycerate mutase-like"/>
    <property type="match status" value="1"/>
</dbReference>
<keyword evidence="4 8" id="KW-0732">Signal</keyword>
<keyword evidence="5" id="KW-0378">Hydrolase</keyword>
<comment type="similarity">
    <text evidence="2">Belongs to the histidine acid phosphatase family.</text>
</comment>
<feature type="chain" id="PRO_5043763061" description="acid phosphatase" evidence="8">
    <location>
        <begin position="20"/>
        <end position="378"/>
    </location>
</feature>
<accession>A0AAV1L4C4</accession>
<dbReference type="InterPro" id="IPR029033">
    <property type="entry name" value="His_PPase_superfam"/>
</dbReference>
<dbReference type="InterPro" id="IPR000560">
    <property type="entry name" value="His_Pase_clade-2"/>
</dbReference>
<keyword evidence="6" id="KW-1015">Disulfide bond</keyword>
<organism evidence="9 10">
    <name type="scientific">Parnassius mnemosyne</name>
    <name type="common">clouded apollo</name>
    <dbReference type="NCBI Taxonomy" id="213953"/>
    <lineage>
        <taxon>Eukaryota</taxon>
        <taxon>Metazoa</taxon>
        <taxon>Ecdysozoa</taxon>
        <taxon>Arthropoda</taxon>
        <taxon>Hexapoda</taxon>
        <taxon>Insecta</taxon>
        <taxon>Pterygota</taxon>
        <taxon>Neoptera</taxon>
        <taxon>Endopterygota</taxon>
        <taxon>Lepidoptera</taxon>
        <taxon>Glossata</taxon>
        <taxon>Ditrysia</taxon>
        <taxon>Papilionoidea</taxon>
        <taxon>Papilionidae</taxon>
        <taxon>Parnassiinae</taxon>
        <taxon>Parnassini</taxon>
        <taxon>Parnassius</taxon>
        <taxon>Driopa</taxon>
    </lineage>
</organism>
<evidence type="ECO:0000256" key="8">
    <source>
        <dbReference type="SAM" id="SignalP"/>
    </source>
</evidence>
<dbReference type="InterPro" id="IPR050645">
    <property type="entry name" value="Histidine_acid_phosphatase"/>
</dbReference>
<evidence type="ECO:0000256" key="3">
    <source>
        <dbReference type="ARBA" id="ARBA00012646"/>
    </source>
</evidence>
<evidence type="ECO:0000256" key="2">
    <source>
        <dbReference type="ARBA" id="ARBA00005375"/>
    </source>
</evidence>
<sequence>MMSILLAVVTFICVKAGAADEAITNGTELVLTFLIHRHGDRTPVISTMGLSDDPDALEELIRPYGYGQLTNVGKRRSFEMGKFIRRRYDGFISPQYNSSELYLRSTDSTRAKMTALTAMAGVYPAKGQEWIEDINWVPVPYTTLPAKYDYNLAVLNCPTLTMAKMNGSNSPKMEQYHDSFEQFGQYASALKQEPLLTYMTYDLYCSQISLGLPLKPKLQEALPEIKAAAGEAIDLLFGDDNYIALQAGPFLKDFFDQTSIVLAGNDTQRLRIYSAHDVSVYSWMAVSRVRPKQGVPPYNAVFALELRRVVKTGQFVVLPVYVSSPGEPIQYLQVEGCDSELCDVDKFRELTASYTLDVKEWRIKCDFDEDVEIDESNI</sequence>
<protein>
    <recommendedName>
        <fullName evidence="3">acid phosphatase</fullName>
        <ecNumber evidence="3">3.1.3.2</ecNumber>
    </recommendedName>
</protein>
<comment type="catalytic activity">
    <reaction evidence="1">
        <text>a phosphate monoester + H2O = an alcohol + phosphate</text>
        <dbReference type="Rhea" id="RHEA:15017"/>
        <dbReference type="ChEBI" id="CHEBI:15377"/>
        <dbReference type="ChEBI" id="CHEBI:30879"/>
        <dbReference type="ChEBI" id="CHEBI:43474"/>
        <dbReference type="ChEBI" id="CHEBI:67140"/>
        <dbReference type="EC" id="3.1.3.2"/>
    </reaction>
</comment>
<dbReference type="GO" id="GO:0003993">
    <property type="term" value="F:acid phosphatase activity"/>
    <property type="evidence" value="ECO:0007669"/>
    <property type="project" value="UniProtKB-EC"/>
</dbReference>
<evidence type="ECO:0000313" key="9">
    <source>
        <dbReference type="EMBL" id="CAK1588887.1"/>
    </source>
</evidence>
<evidence type="ECO:0000256" key="1">
    <source>
        <dbReference type="ARBA" id="ARBA00000032"/>
    </source>
</evidence>
<proteinExistence type="inferred from homology"/>
<keyword evidence="10" id="KW-1185">Reference proteome</keyword>
<name>A0AAV1L4C4_9NEOP</name>
<dbReference type="AlphaFoldDB" id="A0AAV1L4C4"/>
<evidence type="ECO:0000256" key="4">
    <source>
        <dbReference type="ARBA" id="ARBA00022729"/>
    </source>
</evidence>
<dbReference type="PANTHER" id="PTHR11567:SF211">
    <property type="entry name" value="PROSTATIC ACID PHOSPHATASE"/>
    <property type="match status" value="1"/>
</dbReference>
<evidence type="ECO:0000313" key="10">
    <source>
        <dbReference type="Proteomes" id="UP001314205"/>
    </source>
</evidence>
<keyword evidence="7" id="KW-0325">Glycoprotein</keyword>